<evidence type="ECO:0000256" key="4">
    <source>
        <dbReference type="ARBA" id="ARBA00022456"/>
    </source>
</evidence>
<dbReference type="AlphaFoldDB" id="A0A1Y5SW72"/>
<evidence type="ECO:0000313" key="12">
    <source>
        <dbReference type="EMBL" id="SLN46558.1"/>
    </source>
</evidence>
<feature type="domain" description="Acyl-CoA dehydrogenase/oxidase N-terminal" evidence="11">
    <location>
        <begin position="20"/>
        <end position="130"/>
    </location>
</feature>
<gene>
    <name evidence="12" type="primary">mmgC_8</name>
    <name evidence="12" type="ORF">OCH7691_01993</name>
</gene>
<keyword evidence="13" id="KW-1185">Reference proteome</keyword>
<dbReference type="Pfam" id="PF00441">
    <property type="entry name" value="Acyl-CoA_dh_1"/>
    <property type="match status" value="1"/>
</dbReference>
<evidence type="ECO:0000259" key="9">
    <source>
        <dbReference type="Pfam" id="PF00441"/>
    </source>
</evidence>
<proteinExistence type="inferred from homology"/>
<dbReference type="InterPro" id="IPR009100">
    <property type="entry name" value="AcylCoA_DH/oxidase_NM_dom_sf"/>
</dbReference>
<dbReference type="RefSeq" id="WP_217807887.1">
    <property type="nucleotide sequence ID" value="NZ_FWFR01000001.1"/>
</dbReference>
<dbReference type="PROSITE" id="PS00072">
    <property type="entry name" value="ACYL_COA_DH_1"/>
    <property type="match status" value="1"/>
</dbReference>
<dbReference type="Gene3D" id="1.20.140.10">
    <property type="entry name" value="Butyryl-CoA Dehydrogenase, subunit A, domain 3"/>
    <property type="match status" value="1"/>
</dbReference>
<dbReference type="InterPro" id="IPR009075">
    <property type="entry name" value="AcylCo_DH/oxidase_C"/>
</dbReference>
<comment type="cofactor">
    <cofactor evidence="1 8">
        <name>FAD</name>
        <dbReference type="ChEBI" id="CHEBI:57692"/>
    </cofactor>
</comment>
<dbReference type="GO" id="GO:0050660">
    <property type="term" value="F:flavin adenine dinucleotide binding"/>
    <property type="evidence" value="ECO:0007669"/>
    <property type="project" value="InterPro"/>
</dbReference>
<comment type="pathway">
    <text evidence="2">Amino-acid degradation; L-valine degradation.</text>
</comment>
<keyword evidence="7 8" id="KW-0560">Oxidoreductase</keyword>
<evidence type="ECO:0000259" key="11">
    <source>
        <dbReference type="Pfam" id="PF02771"/>
    </source>
</evidence>
<dbReference type="PANTHER" id="PTHR43884:SF12">
    <property type="entry name" value="ISOVALERYL-COA DEHYDROGENASE, MITOCHONDRIAL-RELATED"/>
    <property type="match status" value="1"/>
</dbReference>
<dbReference type="Pfam" id="PF02770">
    <property type="entry name" value="Acyl-CoA_dh_M"/>
    <property type="match status" value="1"/>
</dbReference>
<dbReference type="InterPro" id="IPR013786">
    <property type="entry name" value="AcylCoA_DH/ox_N"/>
</dbReference>
<dbReference type="GO" id="GO:0008470">
    <property type="term" value="F:3-methylbutanoyl-CoA dehydrogenase activity"/>
    <property type="evidence" value="ECO:0007669"/>
    <property type="project" value="TreeGrafter"/>
</dbReference>
<protein>
    <submittedName>
        <fullName evidence="12">Acyl-CoA dehydrogenase</fullName>
        <ecNumber evidence="12">1.3.99.-</ecNumber>
    </submittedName>
</protein>
<dbReference type="SUPFAM" id="SSF47203">
    <property type="entry name" value="Acyl-CoA dehydrogenase C-terminal domain-like"/>
    <property type="match status" value="1"/>
</dbReference>
<dbReference type="SUPFAM" id="SSF56645">
    <property type="entry name" value="Acyl-CoA dehydrogenase NM domain-like"/>
    <property type="match status" value="1"/>
</dbReference>
<dbReference type="FunFam" id="1.20.140.10:FF:000001">
    <property type="entry name" value="Acyl-CoA dehydrogenase"/>
    <property type="match status" value="1"/>
</dbReference>
<evidence type="ECO:0000259" key="10">
    <source>
        <dbReference type="Pfam" id="PF02770"/>
    </source>
</evidence>
<evidence type="ECO:0000256" key="6">
    <source>
        <dbReference type="ARBA" id="ARBA00022827"/>
    </source>
</evidence>
<dbReference type="EMBL" id="FWFR01000001">
    <property type="protein sequence ID" value="SLN46558.1"/>
    <property type="molecule type" value="Genomic_DNA"/>
</dbReference>
<dbReference type="InterPro" id="IPR006091">
    <property type="entry name" value="Acyl-CoA_Oxase/DH_mid-dom"/>
</dbReference>
<evidence type="ECO:0000256" key="1">
    <source>
        <dbReference type="ARBA" id="ARBA00001974"/>
    </source>
</evidence>
<dbReference type="Pfam" id="PF02771">
    <property type="entry name" value="Acyl-CoA_dh_N"/>
    <property type="match status" value="1"/>
</dbReference>
<dbReference type="InterPro" id="IPR036250">
    <property type="entry name" value="AcylCo_DH-like_C"/>
</dbReference>
<evidence type="ECO:0000256" key="3">
    <source>
        <dbReference type="ARBA" id="ARBA00009347"/>
    </source>
</evidence>
<sequence>MGRGYHLPNDTMPDRYALDADQQQILDQADLFARRELYPLAPRMDADEWWPDEAFPKIAEAGFFGMTVPEVHGGVGLDYMAAGAVAQAFGRWNHALALSYIVHDNIVLDNLYRNANEEQRRRYVPDMIAGRKIGALGLTEPGSGSDALGSMRTTARRDGDDYILNGSKLYITNGPVADVLLVYAKTAPELGAKGISAFIVEKGFPGFKVAQKLTKMGYRGSQTAELVFDDCRVPAKNLVGVENGGVAVVMGGLDMERAMIAPLCLGVAERAFELSLDYAKTRRQFGQPIGSFQMIQALLADMYVAVETTRTFTYRTLAECRAMEPGAGGRGELHKVTAASVLYAAEACHKVLDDAMQIHGGSGYIWESEINRLYRSIKLLEIGAGTTQVRKLIIAEELLRGMESGA</sequence>
<evidence type="ECO:0000256" key="7">
    <source>
        <dbReference type="ARBA" id="ARBA00023002"/>
    </source>
</evidence>
<dbReference type="Gene3D" id="1.10.540.10">
    <property type="entry name" value="Acyl-CoA dehydrogenase/oxidase, N-terminal domain"/>
    <property type="match status" value="1"/>
</dbReference>
<keyword evidence="5 8" id="KW-0285">Flavoprotein</keyword>
<dbReference type="EC" id="1.3.99.-" evidence="12"/>
<evidence type="ECO:0000256" key="5">
    <source>
        <dbReference type="ARBA" id="ARBA00022630"/>
    </source>
</evidence>
<dbReference type="FunCoup" id="A0A1Y5SW72">
    <property type="interactions" value="459"/>
</dbReference>
<feature type="domain" description="Acyl-CoA oxidase/dehydrogenase middle" evidence="10">
    <location>
        <begin position="135"/>
        <end position="231"/>
    </location>
</feature>
<dbReference type="PIRSF" id="PIRSF016578">
    <property type="entry name" value="HsaA"/>
    <property type="match status" value="1"/>
</dbReference>
<comment type="similarity">
    <text evidence="3 8">Belongs to the acyl-CoA dehydrogenase family.</text>
</comment>
<dbReference type="Gene3D" id="2.40.110.10">
    <property type="entry name" value="Butyryl-CoA Dehydrogenase, subunit A, domain 2"/>
    <property type="match status" value="1"/>
</dbReference>
<reference evidence="12 13" key="1">
    <citation type="submission" date="2017-03" db="EMBL/GenBank/DDBJ databases">
        <authorList>
            <person name="Afonso C.L."/>
            <person name="Miller P.J."/>
            <person name="Scott M.A."/>
            <person name="Spackman E."/>
            <person name="Goraichik I."/>
            <person name="Dimitrov K.M."/>
            <person name="Suarez D.L."/>
            <person name="Swayne D.E."/>
        </authorList>
    </citation>
    <scope>NUCLEOTIDE SEQUENCE [LARGE SCALE GENOMIC DNA]</scope>
    <source>
        <strain evidence="12 13">CECT 7691</strain>
    </source>
</reference>
<organism evidence="12 13">
    <name type="scientific">Oceanibacterium hippocampi</name>
    <dbReference type="NCBI Taxonomy" id="745714"/>
    <lineage>
        <taxon>Bacteria</taxon>
        <taxon>Pseudomonadati</taxon>
        <taxon>Pseudomonadota</taxon>
        <taxon>Alphaproteobacteria</taxon>
        <taxon>Sneathiellales</taxon>
        <taxon>Sneathiellaceae</taxon>
        <taxon>Oceanibacterium</taxon>
    </lineage>
</organism>
<dbReference type="Proteomes" id="UP000193200">
    <property type="component" value="Unassembled WGS sequence"/>
</dbReference>
<accession>A0A1Y5SW72</accession>
<dbReference type="InParanoid" id="A0A1Y5SW72"/>
<name>A0A1Y5SW72_9PROT</name>
<dbReference type="GO" id="GO:0006552">
    <property type="term" value="P:L-leucine catabolic process"/>
    <property type="evidence" value="ECO:0007669"/>
    <property type="project" value="TreeGrafter"/>
</dbReference>
<feature type="domain" description="Acyl-CoA dehydrogenase/oxidase C-terminal" evidence="9">
    <location>
        <begin position="243"/>
        <end position="398"/>
    </location>
</feature>
<dbReference type="InterPro" id="IPR006089">
    <property type="entry name" value="Acyl-CoA_DH_CS"/>
</dbReference>
<evidence type="ECO:0000256" key="2">
    <source>
        <dbReference type="ARBA" id="ARBA00005109"/>
    </source>
</evidence>
<keyword evidence="6 8" id="KW-0274">FAD</keyword>
<dbReference type="InterPro" id="IPR037069">
    <property type="entry name" value="AcylCoA_DH/ox_N_sf"/>
</dbReference>
<keyword evidence="4" id="KW-0101">Branched-chain amino acid catabolism</keyword>
<evidence type="ECO:0000256" key="8">
    <source>
        <dbReference type="RuleBase" id="RU362125"/>
    </source>
</evidence>
<evidence type="ECO:0000313" key="13">
    <source>
        <dbReference type="Proteomes" id="UP000193200"/>
    </source>
</evidence>
<dbReference type="InterPro" id="IPR046373">
    <property type="entry name" value="Acyl-CoA_Oxase/DH_mid-dom_sf"/>
</dbReference>
<dbReference type="FunFam" id="2.40.110.10:FF:000001">
    <property type="entry name" value="Acyl-CoA dehydrogenase, mitochondrial"/>
    <property type="match status" value="1"/>
</dbReference>
<dbReference type="PANTHER" id="PTHR43884">
    <property type="entry name" value="ACYL-COA DEHYDROGENASE"/>
    <property type="match status" value="1"/>
</dbReference>